<dbReference type="GO" id="GO:0046914">
    <property type="term" value="F:transition metal ion binding"/>
    <property type="evidence" value="ECO:0007669"/>
    <property type="project" value="InterPro"/>
</dbReference>
<dbReference type="PANTHER" id="PTHR42954:SF2">
    <property type="entry name" value="FE(2+) TRANSPORT PROTEIN A"/>
    <property type="match status" value="1"/>
</dbReference>
<reference evidence="3 4" key="1">
    <citation type="submission" date="2015-09" db="EMBL/GenBank/DDBJ databases">
        <title>Genome sequence of Oxobacter pfennigii DSM 3222.</title>
        <authorList>
            <person name="Poehlein A."/>
            <person name="Bengelsdorf F.R."/>
            <person name="Schiel-Bengelsdorf B."/>
            <person name="Duerre P."/>
            <person name="Daniel R."/>
        </authorList>
    </citation>
    <scope>NUCLEOTIDE SEQUENCE [LARGE SCALE GENOMIC DNA]</scope>
    <source>
        <strain evidence="3 4">DSM 3222</strain>
    </source>
</reference>
<evidence type="ECO:0000313" key="4">
    <source>
        <dbReference type="Proteomes" id="UP000050326"/>
    </source>
</evidence>
<dbReference type="OrthoDB" id="9811076at2"/>
<keyword evidence="1" id="KW-0408">Iron</keyword>
<dbReference type="RefSeq" id="WP_054877109.1">
    <property type="nucleotide sequence ID" value="NZ_LKET01000068.1"/>
</dbReference>
<sequence length="96" mass="10716">MNNTVSLTFQNTCEVLQGSLKLSDVPLGKACKVRTINAQGLLRNRMLDIGIIPDTEIKAMRRNRTGDTTAFLIRGALMALRREESSLIDIELIQEN</sequence>
<dbReference type="EMBL" id="LKET01000068">
    <property type="protein sequence ID" value="KPU42394.1"/>
    <property type="molecule type" value="Genomic_DNA"/>
</dbReference>
<dbReference type="InterPro" id="IPR052713">
    <property type="entry name" value="FeoA"/>
</dbReference>
<evidence type="ECO:0000313" key="3">
    <source>
        <dbReference type="EMBL" id="KPU42394.1"/>
    </source>
</evidence>
<name>A0A0P8WJQ2_9CLOT</name>
<proteinExistence type="predicted"/>
<dbReference type="AlphaFoldDB" id="A0A0P8WJQ2"/>
<dbReference type="PANTHER" id="PTHR42954">
    <property type="entry name" value="FE(2+) TRANSPORT PROTEIN A"/>
    <property type="match status" value="1"/>
</dbReference>
<gene>
    <name evidence="3" type="ORF">OXPF_41790</name>
</gene>
<protein>
    <submittedName>
        <fullName evidence="3">FeoA domain protein</fullName>
    </submittedName>
</protein>
<organism evidence="3 4">
    <name type="scientific">Oxobacter pfennigii</name>
    <dbReference type="NCBI Taxonomy" id="36849"/>
    <lineage>
        <taxon>Bacteria</taxon>
        <taxon>Bacillati</taxon>
        <taxon>Bacillota</taxon>
        <taxon>Clostridia</taxon>
        <taxon>Eubacteriales</taxon>
        <taxon>Clostridiaceae</taxon>
        <taxon>Oxobacter</taxon>
    </lineage>
</organism>
<evidence type="ECO:0000259" key="2">
    <source>
        <dbReference type="SMART" id="SM00899"/>
    </source>
</evidence>
<dbReference type="InterPro" id="IPR038157">
    <property type="entry name" value="FeoA_core_dom"/>
</dbReference>
<dbReference type="SMART" id="SM00899">
    <property type="entry name" value="FeoA"/>
    <property type="match status" value="1"/>
</dbReference>
<dbReference type="Gene3D" id="2.30.30.90">
    <property type="match status" value="1"/>
</dbReference>
<dbReference type="InterPro" id="IPR007167">
    <property type="entry name" value="Fe-transptr_FeoA-like"/>
</dbReference>
<comment type="caution">
    <text evidence="3">The sequence shown here is derived from an EMBL/GenBank/DDBJ whole genome shotgun (WGS) entry which is preliminary data.</text>
</comment>
<feature type="domain" description="Ferrous iron transporter FeoA-like" evidence="2">
    <location>
        <begin position="20"/>
        <end position="92"/>
    </location>
</feature>
<accession>A0A0P8WJQ2</accession>
<dbReference type="Pfam" id="PF04023">
    <property type="entry name" value="FeoA"/>
    <property type="match status" value="1"/>
</dbReference>
<dbReference type="InterPro" id="IPR008988">
    <property type="entry name" value="Transcriptional_repressor_C"/>
</dbReference>
<dbReference type="Proteomes" id="UP000050326">
    <property type="component" value="Unassembled WGS sequence"/>
</dbReference>
<dbReference type="STRING" id="36849.OXPF_41790"/>
<keyword evidence="4" id="KW-1185">Reference proteome</keyword>
<evidence type="ECO:0000256" key="1">
    <source>
        <dbReference type="ARBA" id="ARBA00023004"/>
    </source>
</evidence>
<dbReference type="SUPFAM" id="SSF50037">
    <property type="entry name" value="C-terminal domain of transcriptional repressors"/>
    <property type="match status" value="1"/>
</dbReference>